<dbReference type="WBParaSite" id="PS1159_v2.g4823.t1">
    <property type="protein sequence ID" value="PS1159_v2.g4823.t1"/>
    <property type="gene ID" value="PS1159_v2.g4823"/>
</dbReference>
<protein>
    <submittedName>
        <fullName evidence="2">Uncharacterized protein</fullName>
    </submittedName>
</protein>
<evidence type="ECO:0000313" key="1">
    <source>
        <dbReference type="Proteomes" id="UP000887580"/>
    </source>
</evidence>
<reference evidence="2" key="1">
    <citation type="submission" date="2022-11" db="UniProtKB">
        <authorList>
            <consortium name="WormBaseParasite"/>
        </authorList>
    </citation>
    <scope>IDENTIFICATION</scope>
</reference>
<evidence type="ECO:0000313" key="2">
    <source>
        <dbReference type="WBParaSite" id="PS1159_v2.g4823.t1"/>
    </source>
</evidence>
<name>A0AC35GGI7_9BILA</name>
<organism evidence="1 2">
    <name type="scientific">Panagrolaimus sp. PS1159</name>
    <dbReference type="NCBI Taxonomy" id="55785"/>
    <lineage>
        <taxon>Eukaryota</taxon>
        <taxon>Metazoa</taxon>
        <taxon>Ecdysozoa</taxon>
        <taxon>Nematoda</taxon>
        <taxon>Chromadorea</taxon>
        <taxon>Rhabditida</taxon>
        <taxon>Tylenchina</taxon>
        <taxon>Panagrolaimomorpha</taxon>
        <taxon>Panagrolaimoidea</taxon>
        <taxon>Panagrolaimidae</taxon>
        <taxon>Panagrolaimus</taxon>
    </lineage>
</organism>
<proteinExistence type="predicted"/>
<accession>A0AC35GGI7</accession>
<dbReference type="Proteomes" id="UP000887580">
    <property type="component" value="Unplaced"/>
</dbReference>
<sequence>MSSKTFQEAFELVEFASTPPSSLATKETKDPFDLVAQTLSDKISSSSFNALFQNLQLEPLPCTSTGNDNDARLHYSDVLRFILSIFCDEASATALPTDDWTALSSKQIEAIIRTFEMLVAMSILPSIDQGIGVPLEKRVTFVKIWKPFLDASQRIQQLQKTLQIFQRLCNINDGLKIQLISKFLPDFISANEQVIQLNDLLLKDDYESFLKKLPLSVIMKEFLLLYGGFGLGGRKAMAPAWFMTSISKKLSDGLASPKGLSNLLFAFDELGGESFWNNTVALSSVATLLSTKPQHADTYQKYSLSMFSQFLDVMKNSKFGSNVSLLFVLTVDKLYAKAPRLVEVQLVDKIIRPWELLLERGIQNFSTKENGYWNANLDGSLVILKSWLNAQPQQYSIKNFSFAHQFLKLIPLFMHFCGQATALEELKTFSDDLSLVLSRLLNDDLKESGAIIKQMLDDGNKTHGYFKISSEVKSSVSEVKEGIMIIKYPVNIEIIEEPFDEEALMDFKIDAFRLIVKTLPIEVSIKSIVVLMSDCLNAWIKNDNVIQLDEDSLRFVPELERLVAEHSMKLKAVYVLCSVVEILTSIETDVFPSDVLPDMIGIAMKIFVAANHRLLSVINVEVLEELNNELKTIEAQTSSLAVGLVSAVLANAMNDDTLRFHLQEIGKEMNKFCEIYQNVCDASFVDLYKSTYESSAQLLELFSNDLHLNVSATISDDLKSMSSKSNKHNMTKIQEWEISLENNEEAVKGGVLIEISQALRRKDKNVFSNMDDFEWIWKIALGLFLLVL</sequence>